<dbReference type="InterPro" id="IPR011035">
    <property type="entry name" value="Ribosomal_bL25/Gln-tRNA_synth"/>
</dbReference>
<dbReference type="PANTHER" id="PTHR33284:SF1">
    <property type="entry name" value="RIBOSOMAL PROTEIN L25_GLN-TRNA SYNTHETASE, ANTI-CODON-BINDING DOMAIN-CONTAINING PROTEIN"/>
    <property type="match status" value="1"/>
</dbReference>
<comment type="subunit">
    <text evidence="5">Part of the 50S ribosomal subunit; part of the 5S rRNA/L5/L18/L25 subcomplex. Contacts the 5S rRNA. Binds to the 5S rRNA independently of L5 and L18.</text>
</comment>
<dbReference type="InterPro" id="IPR020056">
    <property type="entry name" value="Rbsml_bL25/Gln-tRNA_synth_N"/>
</dbReference>
<sequence>MAEAITIAATARDRAGKGAAREARRQGLVPGVIYGDKQSPVMINLNAKELERQLRRPGFFNHLFEVKVGKDTHRVLARELQQDPVTDRALHVDFLRVSKNSRIEVAVPVHFINESKSPGLKRGGVLNIVRHEVEVFCSPEAIPEELVIDLTGWDVGDSIHISAVTLPDGVVPTITDRDFTVATIAAPSALKSEENAAGDEAEEEEED</sequence>
<dbReference type="EMBL" id="RBIG01000005">
    <property type="protein sequence ID" value="RKQ67963.1"/>
    <property type="molecule type" value="Genomic_DNA"/>
</dbReference>
<comment type="function">
    <text evidence="5">This is one of the proteins that binds to the 5S RNA in the ribosome where it forms part of the central protuberance.</text>
</comment>
<dbReference type="GO" id="GO:0022625">
    <property type="term" value="C:cytosolic large ribosomal subunit"/>
    <property type="evidence" value="ECO:0007669"/>
    <property type="project" value="TreeGrafter"/>
</dbReference>
<gene>
    <name evidence="5" type="primary">rplY</name>
    <name evidence="5" type="synonym">ctc</name>
    <name evidence="8" type="ORF">BCL74_3624</name>
</gene>
<protein>
    <recommendedName>
        <fullName evidence="5">Large ribosomal subunit protein bL25</fullName>
    </recommendedName>
    <alternativeName>
        <fullName evidence="5">General stress protein CTC</fullName>
    </alternativeName>
</protein>
<evidence type="ECO:0000313" key="8">
    <source>
        <dbReference type="EMBL" id="RKQ67963.1"/>
    </source>
</evidence>
<dbReference type="RefSeq" id="WP_121222186.1">
    <property type="nucleotide sequence ID" value="NZ_RBIG01000005.1"/>
</dbReference>
<dbReference type="InterPro" id="IPR037121">
    <property type="entry name" value="Ribosomal_bL25_C"/>
</dbReference>
<dbReference type="CDD" id="cd00495">
    <property type="entry name" value="Ribosomal_L25_TL5_CTC"/>
    <property type="match status" value="1"/>
</dbReference>
<feature type="domain" description="Large ribosomal subunit protein bL25 L25" evidence="6">
    <location>
        <begin position="8"/>
        <end position="94"/>
    </location>
</feature>
<dbReference type="GO" id="GO:0003735">
    <property type="term" value="F:structural constituent of ribosome"/>
    <property type="evidence" value="ECO:0007669"/>
    <property type="project" value="InterPro"/>
</dbReference>
<dbReference type="GO" id="GO:0006412">
    <property type="term" value="P:translation"/>
    <property type="evidence" value="ECO:0007669"/>
    <property type="project" value="UniProtKB-UniRule"/>
</dbReference>
<dbReference type="SUPFAM" id="SSF50715">
    <property type="entry name" value="Ribosomal protein L25-like"/>
    <property type="match status" value="1"/>
</dbReference>
<dbReference type="Pfam" id="PF14693">
    <property type="entry name" value="Ribosomal_TL5_C"/>
    <property type="match status" value="1"/>
</dbReference>
<proteinExistence type="inferred from homology"/>
<dbReference type="InterPro" id="IPR001021">
    <property type="entry name" value="Ribosomal_bL25_long"/>
</dbReference>
<evidence type="ECO:0000256" key="4">
    <source>
        <dbReference type="ARBA" id="ARBA00023274"/>
    </source>
</evidence>
<dbReference type="Gene3D" id="2.40.240.10">
    <property type="entry name" value="Ribosomal Protein L25, Chain P"/>
    <property type="match status" value="1"/>
</dbReference>
<name>A0A420WAF3_9PROT</name>
<dbReference type="GO" id="GO:0008097">
    <property type="term" value="F:5S rRNA binding"/>
    <property type="evidence" value="ECO:0007669"/>
    <property type="project" value="InterPro"/>
</dbReference>
<comment type="similarity">
    <text evidence="5">Belongs to the bacterial ribosomal protein bL25 family. CTC subfamily.</text>
</comment>
<dbReference type="InterPro" id="IPR029751">
    <property type="entry name" value="Ribosomal_L25_dom"/>
</dbReference>
<dbReference type="InterPro" id="IPR020930">
    <property type="entry name" value="Ribosomal_uL5_bac-type"/>
</dbReference>
<accession>A0A420WAF3</accession>
<dbReference type="AlphaFoldDB" id="A0A420WAF3"/>
<comment type="caution">
    <text evidence="8">The sequence shown here is derived from an EMBL/GenBank/DDBJ whole genome shotgun (WGS) entry which is preliminary data.</text>
</comment>
<evidence type="ECO:0000313" key="9">
    <source>
        <dbReference type="Proteomes" id="UP000277424"/>
    </source>
</evidence>
<dbReference type="OrthoDB" id="9806411at2"/>
<feature type="domain" description="Large ribosomal subunit protein bL25 beta" evidence="7">
    <location>
        <begin position="103"/>
        <end position="187"/>
    </location>
</feature>
<dbReference type="HAMAP" id="MF_01334">
    <property type="entry name" value="Ribosomal_bL25_CTC"/>
    <property type="match status" value="1"/>
</dbReference>
<evidence type="ECO:0000259" key="7">
    <source>
        <dbReference type="Pfam" id="PF14693"/>
    </source>
</evidence>
<dbReference type="InterPro" id="IPR020057">
    <property type="entry name" value="Ribosomal_bL25_b-dom"/>
</dbReference>
<evidence type="ECO:0000259" key="6">
    <source>
        <dbReference type="Pfam" id="PF01386"/>
    </source>
</evidence>
<keyword evidence="3 5" id="KW-0689">Ribosomal protein</keyword>
<dbReference type="NCBIfam" id="TIGR00731">
    <property type="entry name" value="bL25_bact_ctc"/>
    <property type="match status" value="1"/>
</dbReference>
<dbReference type="NCBIfam" id="NF004128">
    <property type="entry name" value="PRK05618.1-2"/>
    <property type="match status" value="1"/>
</dbReference>
<organism evidence="8 9">
    <name type="scientific">Oceanibaculum indicum</name>
    <dbReference type="NCBI Taxonomy" id="526216"/>
    <lineage>
        <taxon>Bacteria</taxon>
        <taxon>Pseudomonadati</taxon>
        <taxon>Pseudomonadota</taxon>
        <taxon>Alphaproteobacteria</taxon>
        <taxon>Rhodospirillales</taxon>
        <taxon>Oceanibaculaceae</taxon>
        <taxon>Oceanibaculum</taxon>
    </lineage>
</organism>
<dbReference type="Proteomes" id="UP000277424">
    <property type="component" value="Unassembled WGS sequence"/>
</dbReference>
<dbReference type="Gene3D" id="2.170.120.20">
    <property type="entry name" value="Ribosomal protein L25, beta domain"/>
    <property type="match status" value="1"/>
</dbReference>
<keyword evidence="4 5" id="KW-0687">Ribonucleoprotein</keyword>
<evidence type="ECO:0000256" key="2">
    <source>
        <dbReference type="ARBA" id="ARBA00022884"/>
    </source>
</evidence>
<keyword evidence="2 5" id="KW-0694">RNA-binding</keyword>
<evidence type="ECO:0000256" key="5">
    <source>
        <dbReference type="HAMAP-Rule" id="MF_01334"/>
    </source>
</evidence>
<keyword evidence="1 5" id="KW-0699">rRNA-binding</keyword>
<evidence type="ECO:0000256" key="3">
    <source>
        <dbReference type="ARBA" id="ARBA00022980"/>
    </source>
</evidence>
<dbReference type="Pfam" id="PF01386">
    <property type="entry name" value="Ribosomal_L25p"/>
    <property type="match status" value="1"/>
</dbReference>
<dbReference type="PANTHER" id="PTHR33284">
    <property type="entry name" value="RIBOSOMAL PROTEIN L25/GLN-TRNA SYNTHETASE, ANTI-CODON-BINDING DOMAIN-CONTAINING PROTEIN"/>
    <property type="match status" value="1"/>
</dbReference>
<evidence type="ECO:0000256" key="1">
    <source>
        <dbReference type="ARBA" id="ARBA00022730"/>
    </source>
</evidence>
<reference evidence="8 9" key="1">
    <citation type="submission" date="2018-10" db="EMBL/GenBank/DDBJ databases">
        <title>Comparative analysis of microorganisms from saline springs in Andes Mountain Range, Colombia.</title>
        <authorList>
            <person name="Rubin E."/>
        </authorList>
    </citation>
    <scope>NUCLEOTIDE SEQUENCE [LARGE SCALE GENOMIC DNA]</scope>
    <source>
        <strain evidence="8 9">USBA 36</strain>
    </source>
</reference>